<evidence type="ECO:0000313" key="1">
    <source>
        <dbReference type="EMBL" id="BAY15880.1"/>
    </source>
</evidence>
<dbReference type="InterPro" id="IPR054651">
    <property type="entry name" value="Npun_F0494-like"/>
</dbReference>
<dbReference type="AlphaFoldDB" id="A0A1Z4GEE2"/>
<sequence length="134" mass="15388">MATIDSPTSKIFYYSRTTVERAERSLICCPFTVGLFTAMRNQSVPLNAIALENGIQQGYTQRPLSELTCYNALDWLIQVGVLRREVDGQGITDSFRLTPLGYQLIEKYQGKNWPAPSWQDYLYNAGIRWLRLPF</sequence>
<accession>A0A1Z4GEE2</accession>
<evidence type="ECO:0000313" key="2">
    <source>
        <dbReference type="Proteomes" id="UP000218287"/>
    </source>
</evidence>
<keyword evidence="2" id="KW-1185">Reference proteome</keyword>
<proteinExistence type="predicted"/>
<reference evidence="1 2" key="1">
    <citation type="submission" date="2017-06" db="EMBL/GenBank/DDBJ databases">
        <title>Genome sequencing of cyanobaciteial culture collection at National Institute for Environmental Studies (NIES).</title>
        <authorList>
            <person name="Hirose Y."/>
            <person name="Shimura Y."/>
            <person name="Fujisawa T."/>
            <person name="Nakamura Y."/>
            <person name="Kawachi M."/>
        </authorList>
    </citation>
    <scope>NUCLEOTIDE SEQUENCE [LARGE SCALE GENOMIC DNA]</scope>
    <source>
        <strain evidence="1 2">NIES-21</strain>
    </source>
</reference>
<dbReference type="NCBIfam" id="NF045586">
    <property type="entry name" value="Npun_F0494_fam"/>
    <property type="match status" value="1"/>
</dbReference>
<organism evidence="1 2">
    <name type="scientific">Anabaenopsis circularis NIES-21</name>
    <dbReference type="NCBI Taxonomy" id="1085406"/>
    <lineage>
        <taxon>Bacteria</taxon>
        <taxon>Bacillati</taxon>
        <taxon>Cyanobacteriota</taxon>
        <taxon>Cyanophyceae</taxon>
        <taxon>Nostocales</taxon>
        <taxon>Nodulariaceae</taxon>
        <taxon>Anabaenopsis</taxon>
    </lineage>
</organism>
<dbReference type="Proteomes" id="UP000218287">
    <property type="component" value="Chromosome"/>
</dbReference>
<dbReference type="OrthoDB" id="512175at2"/>
<dbReference type="EMBL" id="AP018174">
    <property type="protein sequence ID" value="BAY15880.1"/>
    <property type="molecule type" value="Genomic_DNA"/>
</dbReference>
<gene>
    <name evidence="1" type="ORF">NIES21_17010</name>
</gene>
<protein>
    <submittedName>
        <fullName evidence="1">Uncharacterized protein</fullName>
    </submittedName>
</protein>
<name>A0A1Z4GEE2_9CYAN</name>